<sequence length="79" mass="8881">MRIQTSAQSAKPSLDALKQHAIGTLDLLVTPWVCHGSVADFDAEFFIEILKFNTFELCPKFNDNPIKHIESGHNVLEEL</sequence>
<organism evidence="1">
    <name type="scientific">Arundo donax</name>
    <name type="common">Giant reed</name>
    <name type="synonym">Donax arundinaceus</name>
    <dbReference type="NCBI Taxonomy" id="35708"/>
    <lineage>
        <taxon>Eukaryota</taxon>
        <taxon>Viridiplantae</taxon>
        <taxon>Streptophyta</taxon>
        <taxon>Embryophyta</taxon>
        <taxon>Tracheophyta</taxon>
        <taxon>Spermatophyta</taxon>
        <taxon>Magnoliopsida</taxon>
        <taxon>Liliopsida</taxon>
        <taxon>Poales</taxon>
        <taxon>Poaceae</taxon>
        <taxon>PACMAD clade</taxon>
        <taxon>Arundinoideae</taxon>
        <taxon>Arundineae</taxon>
        <taxon>Arundo</taxon>
    </lineage>
</organism>
<accession>A0A0A9FYP2</accession>
<reference evidence="1" key="1">
    <citation type="submission" date="2014-09" db="EMBL/GenBank/DDBJ databases">
        <authorList>
            <person name="Magalhaes I.L.F."/>
            <person name="Oliveira U."/>
            <person name="Santos F.R."/>
            <person name="Vidigal T.H.D.A."/>
            <person name="Brescovit A.D."/>
            <person name="Santos A.J."/>
        </authorList>
    </citation>
    <scope>NUCLEOTIDE SEQUENCE</scope>
    <source>
        <tissue evidence="1">Shoot tissue taken approximately 20 cm above the soil surface</tissue>
    </source>
</reference>
<proteinExistence type="predicted"/>
<name>A0A0A9FYP2_ARUDO</name>
<reference evidence="1" key="2">
    <citation type="journal article" date="2015" name="Data Brief">
        <title>Shoot transcriptome of the giant reed, Arundo donax.</title>
        <authorList>
            <person name="Barrero R.A."/>
            <person name="Guerrero F.D."/>
            <person name="Moolhuijzen P."/>
            <person name="Goolsby J.A."/>
            <person name="Tidwell J."/>
            <person name="Bellgard S.E."/>
            <person name="Bellgard M.I."/>
        </authorList>
    </citation>
    <scope>NUCLEOTIDE SEQUENCE</scope>
    <source>
        <tissue evidence="1">Shoot tissue taken approximately 20 cm above the soil surface</tissue>
    </source>
</reference>
<protein>
    <submittedName>
        <fullName evidence="1">Uncharacterized protein</fullName>
    </submittedName>
</protein>
<evidence type="ECO:0000313" key="1">
    <source>
        <dbReference type="EMBL" id="JAE13483.1"/>
    </source>
</evidence>
<dbReference type="AlphaFoldDB" id="A0A0A9FYP2"/>
<dbReference type="EMBL" id="GBRH01184413">
    <property type="protein sequence ID" value="JAE13483.1"/>
    <property type="molecule type" value="Transcribed_RNA"/>
</dbReference>